<dbReference type="Gene3D" id="3.30.460.10">
    <property type="entry name" value="Beta Polymerase, domain 2"/>
    <property type="match status" value="1"/>
</dbReference>
<name>A0ABW2KDB1_9ACTN</name>
<keyword evidence="6" id="KW-0234">DNA repair</keyword>
<dbReference type="CDD" id="cd07436">
    <property type="entry name" value="PHP_PolX"/>
    <property type="match status" value="1"/>
</dbReference>
<dbReference type="InterPro" id="IPR047967">
    <property type="entry name" value="PolX_PHP"/>
</dbReference>
<evidence type="ECO:0000256" key="7">
    <source>
        <dbReference type="ARBA" id="ARBA00049244"/>
    </source>
</evidence>
<keyword evidence="3" id="KW-0548">Nucleotidyltransferase</keyword>
<evidence type="ECO:0000256" key="4">
    <source>
        <dbReference type="ARBA" id="ARBA00022763"/>
    </source>
</evidence>
<feature type="domain" description="Polymerase/histidinol phosphatase N-terminal" evidence="8">
    <location>
        <begin position="343"/>
        <end position="421"/>
    </location>
</feature>
<protein>
    <recommendedName>
        <fullName evidence="1">DNA-directed DNA polymerase</fullName>
        <ecNumber evidence="1">2.7.7.7</ecNumber>
    </recommendedName>
</protein>
<dbReference type="Gene3D" id="3.30.210.10">
    <property type="entry name" value="DNA polymerase, thumb domain"/>
    <property type="match status" value="1"/>
</dbReference>
<dbReference type="InterPro" id="IPR004013">
    <property type="entry name" value="PHP_dom"/>
</dbReference>
<dbReference type="Pfam" id="PF14791">
    <property type="entry name" value="DNA_pol_B_thumb"/>
    <property type="match status" value="1"/>
</dbReference>
<dbReference type="InterPro" id="IPR050243">
    <property type="entry name" value="PHP_phosphatase"/>
</dbReference>
<evidence type="ECO:0000256" key="3">
    <source>
        <dbReference type="ARBA" id="ARBA00022695"/>
    </source>
</evidence>
<evidence type="ECO:0000256" key="2">
    <source>
        <dbReference type="ARBA" id="ARBA00022679"/>
    </source>
</evidence>
<dbReference type="Pfam" id="PF02811">
    <property type="entry name" value="PHP"/>
    <property type="match status" value="1"/>
</dbReference>
<dbReference type="InterPro" id="IPR016195">
    <property type="entry name" value="Pol/histidinol_Pase-like"/>
</dbReference>
<sequence>MRANDEVAELLEEYADLIAITGGDAFKVRVYEKAARSVAGHPEDISTLDAAGLRGIPNVGKSIALKIEEYLRTGAIHQVEEMRGRIPAGVRRLTRIPTLGPRRAMLLYEELGISSVEQLAAAIEEGALHDLHGFGPKTEENLLHGIELVRTAGRRSTLGDALELAESIVAELSDVPGCERCGYAGSLRRMRDTIGDVDILATSARPADLMAAFSGLPMVEEVIASGPTKTSIRTTKGIQVDLRVVPPDDWGAALQYFTGSKAHNIRTREIAVRAGLKLSEYGLFEVADGGKSGAKIVSRTEEEVYARLGLPWIPPQLREDNGEIEAALRGELPDLVTEDDIRGDLHTHTDLSDGLASLEEMAAAAADRGYAYYAVTDHAPNLYMHRTSDEKMLAQRSRLRELDGTYRGLRLLHGTELNIDPEGGVDWPGDFLAGFDLCVASVHSHFTQPRDAMTRRLIRACENPHVHILGHPTARLIGRRPPIDADLDAVFQACARTGTAVEIDASPDRLDLAAEHIRLARRHGIVFTIDSDAHATPHLDFLRYGVGTAQRGWLSADDVLNTWPLERVRRFLSGPPD</sequence>
<dbReference type="RefSeq" id="WP_379870615.1">
    <property type="nucleotide sequence ID" value="NZ_JBHTBH010000004.1"/>
</dbReference>
<keyword evidence="10" id="KW-0540">Nuclease</keyword>
<dbReference type="Gene3D" id="3.20.20.140">
    <property type="entry name" value="Metal-dependent hydrolases"/>
    <property type="match status" value="1"/>
</dbReference>
<dbReference type="InterPro" id="IPR043519">
    <property type="entry name" value="NT_sf"/>
</dbReference>
<dbReference type="PIRSF" id="PIRSF005047">
    <property type="entry name" value="UCP005047_YshC"/>
    <property type="match status" value="1"/>
</dbReference>
<dbReference type="SUPFAM" id="SSF81301">
    <property type="entry name" value="Nucleotidyltransferase"/>
    <property type="match status" value="1"/>
</dbReference>
<dbReference type="PANTHER" id="PTHR36928:SF1">
    <property type="entry name" value="PHOSPHATASE YCDX-RELATED"/>
    <property type="match status" value="1"/>
</dbReference>
<reference evidence="11" key="1">
    <citation type="journal article" date="2019" name="Int. J. Syst. Evol. Microbiol.">
        <title>The Global Catalogue of Microorganisms (GCM) 10K type strain sequencing project: providing services to taxonomists for standard genome sequencing and annotation.</title>
        <authorList>
            <consortium name="The Broad Institute Genomics Platform"/>
            <consortium name="The Broad Institute Genome Sequencing Center for Infectious Disease"/>
            <person name="Wu L."/>
            <person name="Ma J."/>
        </authorList>
    </citation>
    <scope>NUCLEOTIDE SEQUENCE [LARGE SCALE GENOMIC DNA]</scope>
    <source>
        <strain evidence="11">CGMCC 4.7382</strain>
    </source>
</reference>
<dbReference type="InterPro" id="IPR002008">
    <property type="entry name" value="DNA_pol_X_beta-like"/>
</dbReference>
<evidence type="ECO:0000313" key="11">
    <source>
        <dbReference type="Proteomes" id="UP001596540"/>
    </source>
</evidence>
<comment type="caution">
    <text evidence="10">The sequence shown here is derived from an EMBL/GenBank/DDBJ whole genome shotgun (WGS) entry which is preliminary data.</text>
</comment>
<dbReference type="InterPro" id="IPR027421">
    <property type="entry name" value="DNA_pol_lamdba_lyase_dom_sf"/>
</dbReference>
<dbReference type="Proteomes" id="UP001596540">
    <property type="component" value="Unassembled WGS sequence"/>
</dbReference>
<evidence type="ECO:0000256" key="1">
    <source>
        <dbReference type="ARBA" id="ARBA00012417"/>
    </source>
</evidence>
<dbReference type="InterPro" id="IPR002054">
    <property type="entry name" value="DNA-dir_DNA_pol_X"/>
</dbReference>
<dbReference type="EMBL" id="JBHTBH010000004">
    <property type="protein sequence ID" value="MFC7328012.1"/>
    <property type="molecule type" value="Genomic_DNA"/>
</dbReference>
<organism evidence="10 11">
    <name type="scientific">Marinactinospora rubrisoli</name>
    <dbReference type="NCBI Taxonomy" id="2715399"/>
    <lineage>
        <taxon>Bacteria</taxon>
        <taxon>Bacillati</taxon>
        <taxon>Actinomycetota</taxon>
        <taxon>Actinomycetes</taxon>
        <taxon>Streptosporangiales</taxon>
        <taxon>Nocardiopsidaceae</taxon>
        <taxon>Marinactinospora</taxon>
    </lineage>
</organism>
<dbReference type="Pfam" id="PF14716">
    <property type="entry name" value="HHH_8"/>
    <property type="match status" value="1"/>
</dbReference>
<dbReference type="PRINTS" id="PR00870">
    <property type="entry name" value="DNAPOLXBETA"/>
</dbReference>
<gene>
    <name evidence="10" type="primary">polX</name>
    <name evidence="10" type="ORF">ACFQRF_09695</name>
</gene>
<proteinExistence type="predicted"/>
<dbReference type="InterPro" id="IPR037160">
    <property type="entry name" value="DNA_Pol_thumb_sf"/>
</dbReference>
<evidence type="ECO:0000313" key="10">
    <source>
        <dbReference type="EMBL" id="MFC7328012.1"/>
    </source>
</evidence>
<dbReference type="PANTHER" id="PTHR36928">
    <property type="entry name" value="PHOSPHATASE YCDX-RELATED"/>
    <property type="match status" value="1"/>
</dbReference>
<dbReference type="SMART" id="SM00481">
    <property type="entry name" value="POLIIIAc"/>
    <property type="match status" value="1"/>
</dbReference>
<dbReference type="NCBIfam" id="NF006375">
    <property type="entry name" value="PRK08609.1"/>
    <property type="match status" value="1"/>
</dbReference>
<dbReference type="GO" id="GO:0004527">
    <property type="term" value="F:exonuclease activity"/>
    <property type="evidence" value="ECO:0007669"/>
    <property type="project" value="UniProtKB-KW"/>
</dbReference>
<evidence type="ECO:0000259" key="9">
    <source>
        <dbReference type="SMART" id="SM00483"/>
    </source>
</evidence>
<dbReference type="SUPFAM" id="SSF47781">
    <property type="entry name" value="RuvA domain 2-like"/>
    <property type="match status" value="1"/>
</dbReference>
<dbReference type="SUPFAM" id="SSF47802">
    <property type="entry name" value="DNA polymerase beta, N-terminal domain-like"/>
    <property type="match status" value="1"/>
</dbReference>
<comment type="catalytic activity">
    <reaction evidence="7">
        <text>DNA(n) + a 2'-deoxyribonucleoside 5'-triphosphate = DNA(n+1) + diphosphate</text>
        <dbReference type="Rhea" id="RHEA:22508"/>
        <dbReference type="Rhea" id="RHEA-COMP:17339"/>
        <dbReference type="Rhea" id="RHEA-COMP:17340"/>
        <dbReference type="ChEBI" id="CHEBI:33019"/>
        <dbReference type="ChEBI" id="CHEBI:61560"/>
        <dbReference type="ChEBI" id="CHEBI:173112"/>
        <dbReference type="EC" id="2.7.7.7"/>
    </reaction>
</comment>
<dbReference type="Pfam" id="PF14520">
    <property type="entry name" value="HHH_5"/>
    <property type="match status" value="1"/>
</dbReference>
<dbReference type="InterPro" id="IPR003141">
    <property type="entry name" value="Pol/His_phosphatase_N"/>
</dbReference>
<accession>A0ABW2KDB1</accession>
<dbReference type="SUPFAM" id="SSF89550">
    <property type="entry name" value="PHP domain-like"/>
    <property type="match status" value="1"/>
</dbReference>
<keyword evidence="5" id="KW-0239">DNA-directed DNA polymerase</keyword>
<keyword evidence="4" id="KW-0227">DNA damage</keyword>
<keyword evidence="10" id="KW-0378">Hydrolase</keyword>
<evidence type="ECO:0000256" key="6">
    <source>
        <dbReference type="ARBA" id="ARBA00023204"/>
    </source>
</evidence>
<dbReference type="InterPro" id="IPR022311">
    <property type="entry name" value="PolX-like"/>
</dbReference>
<keyword evidence="10" id="KW-0269">Exonuclease</keyword>
<dbReference type="InterPro" id="IPR010994">
    <property type="entry name" value="RuvA_2-like"/>
</dbReference>
<dbReference type="CDD" id="cd00141">
    <property type="entry name" value="NT_POLXc"/>
    <property type="match status" value="1"/>
</dbReference>
<feature type="domain" description="DNA-directed DNA polymerase X" evidence="9">
    <location>
        <begin position="2"/>
        <end position="319"/>
    </location>
</feature>
<evidence type="ECO:0000256" key="5">
    <source>
        <dbReference type="ARBA" id="ARBA00022932"/>
    </source>
</evidence>
<dbReference type="Gene3D" id="1.10.150.20">
    <property type="entry name" value="5' to 3' exonuclease, C-terminal subdomain"/>
    <property type="match status" value="1"/>
</dbReference>
<dbReference type="Gene3D" id="1.10.150.110">
    <property type="entry name" value="DNA polymerase beta, N-terminal domain-like"/>
    <property type="match status" value="1"/>
</dbReference>
<keyword evidence="2" id="KW-0808">Transferase</keyword>
<dbReference type="SMART" id="SM00483">
    <property type="entry name" value="POLXc"/>
    <property type="match status" value="1"/>
</dbReference>
<keyword evidence="11" id="KW-1185">Reference proteome</keyword>
<dbReference type="EC" id="2.7.7.7" evidence="1"/>
<dbReference type="InterPro" id="IPR029398">
    <property type="entry name" value="PolB_thumb"/>
</dbReference>
<evidence type="ECO:0000259" key="8">
    <source>
        <dbReference type="SMART" id="SM00481"/>
    </source>
</evidence>
<dbReference type="InterPro" id="IPR010996">
    <property type="entry name" value="HHH_MUS81"/>
</dbReference>